<protein>
    <submittedName>
        <fullName evidence="1">Uncharacterized protein</fullName>
    </submittedName>
</protein>
<dbReference type="EMBL" id="BJUV01000027">
    <property type="protein sequence ID" value="GEK84087.1"/>
    <property type="molecule type" value="Genomic_DNA"/>
</dbReference>
<reference evidence="1 2" key="1">
    <citation type="submission" date="2019-07" db="EMBL/GenBank/DDBJ databases">
        <title>Whole genome shotgun sequence of Frigoribacterium faeni NBRC 103066.</title>
        <authorList>
            <person name="Hosoyama A."/>
            <person name="Uohara A."/>
            <person name="Ohji S."/>
            <person name="Ichikawa N."/>
        </authorList>
    </citation>
    <scope>NUCLEOTIDE SEQUENCE [LARGE SCALE GENOMIC DNA]</scope>
    <source>
        <strain evidence="1 2">NBRC 103066</strain>
    </source>
</reference>
<organism evidence="1 2">
    <name type="scientific">Frigoribacterium faeni</name>
    <dbReference type="NCBI Taxonomy" id="145483"/>
    <lineage>
        <taxon>Bacteria</taxon>
        <taxon>Bacillati</taxon>
        <taxon>Actinomycetota</taxon>
        <taxon>Actinomycetes</taxon>
        <taxon>Micrococcales</taxon>
        <taxon>Microbacteriaceae</taxon>
        <taxon>Frigoribacterium</taxon>
    </lineage>
</organism>
<evidence type="ECO:0000313" key="2">
    <source>
        <dbReference type="Proteomes" id="UP000321154"/>
    </source>
</evidence>
<name>A0ABQ0URJ0_9MICO</name>
<dbReference type="Proteomes" id="UP000321154">
    <property type="component" value="Unassembled WGS sequence"/>
</dbReference>
<accession>A0ABQ0URJ0</accession>
<comment type="caution">
    <text evidence="1">The sequence shown here is derived from an EMBL/GenBank/DDBJ whole genome shotgun (WGS) entry which is preliminary data.</text>
</comment>
<gene>
    <name evidence="1" type="ORF">FFA01_23960</name>
</gene>
<proteinExistence type="predicted"/>
<sequence length="69" mass="7864">MTMSSMYRSDPATEPVRIVGYRKPRTSTVDDVATRRQRNRLAARPDPMTDPRMRYVDFLADDAADEDAG</sequence>
<keyword evidence="2" id="KW-1185">Reference proteome</keyword>
<evidence type="ECO:0000313" key="1">
    <source>
        <dbReference type="EMBL" id="GEK84087.1"/>
    </source>
</evidence>